<feature type="domain" description="CHAT" evidence="2">
    <location>
        <begin position="1215"/>
        <end position="1326"/>
    </location>
</feature>
<feature type="region of interest" description="Disordered" evidence="1">
    <location>
        <begin position="795"/>
        <end position="864"/>
    </location>
</feature>
<gene>
    <name evidence="3" type="ORF">CBR_g45622</name>
</gene>
<feature type="region of interest" description="Disordered" evidence="1">
    <location>
        <begin position="660"/>
        <end position="685"/>
    </location>
</feature>
<feature type="region of interest" description="Disordered" evidence="1">
    <location>
        <begin position="1064"/>
        <end position="1106"/>
    </location>
</feature>
<feature type="compositionally biased region" description="Acidic residues" evidence="1">
    <location>
        <begin position="1435"/>
        <end position="1466"/>
    </location>
</feature>
<dbReference type="STRING" id="69332.A0A388LZ14"/>
<feature type="region of interest" description="Disordered" evidence="1">
    <location>
        <begin position="1435"/>
        <end position="1574"/>
    </location>
</feature>
<feature type="compositionally biased region" description="Low complexity" evidence="1">
    <location>
        <begin position="817"/>
        <end position="829"/>
    </location>
</feature>
<feature type="compositionally biased region" description="Pro residues" evidence="1">
    <location>
        <begin position="1068"/>
        <end position="1077"/>
    </location>
</feature>
<dbReference type="EMBL" id="BFEA01000620">
    <property type="protein sequence ID" value="GBG87564.1"/>
    <property type="molecule type" value="Genomic_DNA"/>
</dbReference>
<evidence type="ECO:0000256" key="1">
    <source>
        <dbReference type="SAM" id="MobiDB-lite"/>
    </source>
</evidence>
<evidence type="ECO:0000259" key="2">
    <source>
        <dbReference type="Pfam" id="PF12770"/>
    </source>
</evidence>
<feature type="compositionally biased region" description="Polar residues" evidence="1">
    <location>
        <begin position="663"/>
        <end position="678"/>
    </location>
</feature>
<feature type="compositionally biased region" description="Low complexity" evidence="1">
    <location>
        <begin position="1078"/>
        <end position="1092"/>
    </location>
</feature>
<dbReference type="PANTHER" id="PTHR10098">
    <property type="entry name" value="RAPSYN-RELATED"/>
    <property type="match status" value="1"/>
</dbReference>
<feature type="region of interest" description="Disordered" evidence="1">
    <location>
        <begin position="1343"/>
        <end position="1405"/>
    </location>
</feature>
<evidence type="ECO:0000313" key="3">
    <source>
        <dbReference type="EMBL" id="GBG87564.1"/>
    </source>
</evidence>
<keyword evidence="4" id="KW-1185">Reference proteome</keyword>
<feature type="compositionally biased region" description="Acidic residues" evidence="1">
    <location>
        <begin position="1556"/>
        <end position="1571"/>
    </location>
</feature>
<dbReference type="OrthoDB" id="626167at2759"/>
<evidence type="ECO:0000313" key="4">
    <source>
        <dbReference type="Proteomes" id="UP000265515"/>
    </source>
</evidence>
<dbReference type="Proteomes" id="UP000265515">
    <property type="component" value="Unassembled WGS sequence"/>
</dbReference>
<dbReference type="Gramene" id="GBG87564">
    <property type="protein sequence ID" value="GBG87564"/>
    <property type="gene ID" value="CBR_g45622"/>
</dbReference>
<reference evidence="3 4" key="1">
    <citation type="journal article" date="2018" name="Cell">
        <title>The Chara Genome: Secondary Complexity and Implications for Plant Terrestrialization.</title>
        <authorList>
            <person name="Nishiyama T."/>
            <person name="Sakayama H."/>
            <person name="Vries J.D."/>
            <person name="Buschmann H."/>
            <person name="Saint-Marcoux D."/>
            <person name="Ullrich K.K."/>
            <person name="Haas F.B."/>
            <person name="Vanderstraeten L."/>
            <person name="Becker D."/>
            <person name="Lang D."/>
            <person name="Vosolsobe S."/>
            <person name="Rombauts S."/>
            <person name="Wilhelmsson P.K.I."/>
            <person name="Janitza P."/>
            <person name="Kern R."/>
            <person name="Heyl A."/>
            <person name="Rumpler F."/>
            <person name="Villalobos L.I.A.C."/>
            <person name="Clay J.M."/>
            <person name="Skokan R."/>
            <person name="Toyoda A."/>
            <person name="Suzuki Y."/>
            <person name="Kagoshima H."/>
            <person name="Schijlen E."/>
            <person name="Tajeshwar N."/>
            <person name="Catarino B."/>
            <person name="Hetherington A.J."/>
            <person name="Saltykova A."/>
            <person name="Bonnot C."/>
            <person name="Breuninger H."/>
            <person name="Symeonidi A."/>
            <person name="Radhakrishnan G.V."/>
            <person name="Van Nieuwerburgh F."/>
            <person name="Deforce D."/>
            <person name="Chang C."/>
            <person name="Karol K.G."/>
            <person name="Hedrich R."/>
            <person name="Ulvskov P."/>
            <person name="Glockner G."/>
            <person name="Delwiche C.F."/>
            <person name="Petrasek J."/>
            <person name="Van de Peer Y."/>
            <person name="Friml J."/>
            <person name="Beilby M."/>
            <person name="Dolan L."/>
            <person name="Kohara Y."/>
            <person name="Sugano S."/>
            <person name="Fujiyama A."/>
            <person name="Delaux P.-M."/>
            <person name="Quint M."/>
            <person name="TheiBen G."/>
            <person name="Hagemann M."/>
            <person name="Harholt J."/>
            <person name="Dunand C."/>
            <person name="Zachgo S."/>
            <person name="Langdale J."/>
            <person name="Maumus F."/>
            <person name="Straeten D.V.D."/>
            <person name="Gould S.B."/>
            <person name="Rensing S.A."/>
        </authorList>
    </citation>
    <scope>NUCLEOTIDE SEQUENCE [LARGE SCALE GENOMIC DNA]</scope>
    <source>
        <strain evidence="3 4">S276</strain>
    </source>
</reference>
<feature type="domain" description="CHAT" evidence="2">
    <location>
        <begin position="868"/>
        <end position="1047"/>
    </location>
</feature>
<proteinExistence type="predicted"/>
<organism evidence="3 4">
    <name type="scientific">Chara braunii</name>
    <name type="common">Braun's stonewort</name>
    <dbReference type="NCBI Taxonomy" id="69332"/>
    <lineage>
        <taxon>Eukaryota</taxon>
        <taxon>Viridiplantae</taxon>
        <taxon>Streptophyta</taxon>
        <taxon>Charophyceae</taxon>
        <taxon>Charales</taxon>
        <taxon>Characeae</taxon>
        <taxon>Chara</taxon>
    </lineage>
</organism>
<dbReference type="Pfam" id="PF12770">
    <property type="entry name" value="CHAT"/>
    <property type="match status" value="2"/>
</dbReference>
<dbReference type="InterPro" id="IPR024983">
    <property type="entry name" value="CHAT_dom"/>
</dbReference>
<dbReference type="PANTHER" id="PTHR10098:SF108">
    <property type="entry name" value="TETRATRICOPEPTIDE REPEAT PROTEIN 28"/>
    <property type="match status" value="1"/>
</dbReference>
<sequence>MQVIREVRSLLSEGESGIPSQVYLVETSFRTWRRVTDRPHSVAYFLAELWRGMFYPKPWEERIVFPSVAAMEQILHPSSSFNELEAAFFCMFVERYRNGLKFSRDRMSALRKLLAATQEDGNHDIARQDAQYFLPFRAIALFELQFISGDAGHNLADDDVDLLELHGQAEMPLHTAHKIWHRLWSAWLPDGLTLPLQGQTGQYAAEVITGEFNPSTLLCSNSLLPLGSEAMLCKSMEMTCAHHVLTYSDAEKDDTDDVLSAINAAKQRIAEAKSLGLVEEAYLGCQDLANMAIFDAATGDWTTEKCMSLLARVVAFCMSRRYKKWSLDVFDLMGTLQDLKTPTCKNGDHIIRYKLIHLRLAREVAMADQACLEAQMRELRVVCELSSCLFTLKQVDLSRMHWKDAIRLHSCILDRFGNPLAYYPLEVIGPLWAKCKEGIALLCTHHGNYNASVGLYREVGEVYKELEMLSPSTEAWWLIQRAHLSLWVGKEGLIVVGTEDPAELLDKAEKRLEVMKTQDTSETCNQIRTHIQCLRTWMLVEKEESRKAVENVEALAATFSRYRVFQLSSCLHNTVGNYQQAEKARVEGLALFKSTQRSIGVGGSLPEAWLSIYGGEEEDEFRDAQIDCHNRDDASGALVWSEWSHHRLASSVLMSRKQMARGSENNNDMVTSTRQSSAGGDDDGRESEILFEQFDSDMEAALLMIQRGCELCGPGTTMIEYHFSPGTDSRDEILMIYVLTVRNWHLRSIARLYKPSTGVEVHVKKLMEVMNADPLETEPTTGVCSNLDLAHDLRGNNKSDTSMNNHAGLPGLGCANSKKSPVASSSSISRTPPALPPTARGPHVSSKMKHGLLGKQSQDSQHRRTTKAILEKLYKLLIAPVEHVLEDVTQDDKLVFVPHGILWNVPFAILRDGKRRGSSNKPYLIERHTIGIVPAAHLLPVLQEGSAHLLKKMCREDVDENHGMGVQGRSWKSVVLGDPFPPAYGMDPLPGAREEAREIYSFLAPGTATLLIGTDATKPQVVPRLERGAPIAHFATHVLVGSRAEIKRDIDTADMGLLVLADLCSPSDAPPPDPSSPPRSSRPSNPFLSSISGTRCDSSEGPLPRTRQHTTKVTAGLNDLHLSGSTLTHVNQVIAAEPYTDAANARDKIPTSLHTLLPDPVCGTSDVPPAVDKLQTIGDRNGLQDSGRWNGAGDTTYDSGESSAEGLFLEFVKDCYFENEEGRYDLGGLSAEEMLKLFNYDVNTLLVVLSGCNSSLGRLTPEGVLSYTRSFYMSRVPCVVSSLWPVFDDATRPLMLAFYGALRDGNDVSSALRIAILSMMYARRPSQSSVAVVPDHGTLSPSDSILCQSSKSAGEVHNSQERDAEQQCNTKHHTNGPRGVPFPQDNDPPLANQIQSSTQEPEDSGCCSIRYHQYRDRTSLQPLPGVIVVEGIWEEEEEEEEEEEKEEEEEVEGICEEEEEEEEEASADGGGVVNPFHKGEDSEGGPEDCMPGCRQDETSTKRGGNLSCLCVNEKDEENSTPPDFSDLDIASEASDHYLPSESQDGSGDEREGNDSGGDDETEDNDDDEDEASLLWEPQHWGAFMSVGLPTLKLPRWLFVNSN</sequence>
<feature type="compositionally biased region" description="Polar residues" evidence="1">
    <location>
        <begin position="1343"/>
        <end position="1352"/>
    </location>
</feature>
<comment type="caution">
    <text evidence="3">The sequence shown here is derived from an EMBL/GenBank/DDBJ whole genome shotgun (WGS) entry which is preliminary data.</text>
</comment>
<name>A0A388LZ14_CHABU</name>
<accession>A0A388LZ14</accession>
<protein>
    <recommendedName>
        <fullName evidence="2">CHAT domain-containing protein</fullName>
    </recommendedName>
</protein>